<proteinExistence type="predicted"/>
<evidence type="ECO:0000313" key="1">
    <source>
        <dbReference type="EMBL" id="PXZ03951.1"/>
    </source>
</evidence>
<evidence type="ECO:0000313" key="2">
    <source>
        <dbReference type="Proteomes" id="UP000247483"/>
    </source>
</evidence>
<dbReference type="EMBL" id="QGLP01000005">
    <property type="protein sequence ID" value="PXZ03951.1"/>
    <property type="molecule type" value="Genomic_DNA"/>
</dbReference>
<organism evidence="1 2">
    <name type="scientific">Gilliamella apicola</name>
    <dbReference type="NCBI Taxonomy" id="1196095"/>
    <lineage>
        <taxon>Bacteria</taxon>
        <taxon>Pseudomonadati</taxon>
        <taxon>Pseudomonadota</taxon>
        <taxon>Gammaproteobacteria</taxon>
        <taxon>Orbales</taxon>
        <taxon>Orbaceae</taxon>
        <taxon>Gilliamella</taxon>
    </lineage>
</organism>
<protein>
    <submittedName>
        <fullName evidence="1">Uncharacterized protein</fullName>
    </submittedName>
</protein>
<reference evidence="1 2" key="1">
    <citation type="submission" date="2018-05" db="EMBL/GenBank/DDBJ databases">
        <title>Reference genomes for bee gut microbiota database.</title>
        <authorList>
            <person name="Ellegaard K.M."/>
        </authorList>
    </citation>
    <scope>NUCLEOTIDE SEQUENCE [LARGE SCALE GENOMIC DNA]</scope>
    <source>
        <strain evidence="1 2">ESL0177</strain>
    </source>
</reference>
<name>A0A2V4DYG7_9GAMM</name>
<dbReference type="Proteomes" id="UP000247483">
    <property type="component" value="Unassembled WGS sequence"/>
</dbReference>
<gene>
    <name evidence="1" type="ORF">DKK79_06100</name>
</gene>
<accession>A0A2V4DYG7</accession>
<dbReference type="RefSeq" id="WP_034884615.1">
    <property type="nucleotide sequence ID" value="NZ_QGLP01000005.1"/>
</dbReference>
<sequence length="59" mass="6879">MSLIPQYLFLLFAISAIFIAEMEQLFINNVIYLASRKLAYLFSVNRDELICNESDFTQP</sequence>
<comment type="caution">
    <text evidence="1">The sequence shown here is derived from an EMBL/GenBank/DDBJ whole genome shotgun (WGS) entry which is preliminary data.</text>
</comment>
<dbReference type="AlphaFoldDB" id="A0A2V4DYG7"/>